<accession>A0A934RC91</accession>
<dbReference type="PANTHER" id="PTHR43143:SF5">
    <property type="entry name" value="SECRETED PROTEIN"/>
    <property type="match status" value="1"/>
</dbReference>
<dbReference type="RefSeq" id="WP_200275859.1">
    <property type="nucleotide sequence ID" value="NZ_JAENII010000002.1"/>
</dbReference>
<dbReference type="Proteomes" id="UP000658278">
    <property type="component" value="Unassembled WGS sequence"/>
</dbReference>
<name>A0A934RC91_9BACT</name>
<comment type="caution">
    <text evidence="2">The sequence shown here is derived from an EMBL/GenBank/DDBJ whole genome shotgun (WGS) entry which is preliminary data.</text>
</comment>
<evidence type="ECO:0000313" key="3">
    <source>
        <dbReference type="Proteomes" id="UP000658278"/>
    </source>
</evidence>
<gene>
    <name evidence="2" type="ORF">JIN81_02165</name>
</gene>
<evidence type="ECO:0000313" key="2">
    <source>
        <dbReference type="EMBL" id="MBK1825810.1"/>
    </source>
</evidence>
<dbReference type="AlphaFoldDB" id="A0A934RC91"/>
<dbReference type="PANTHER" id="PTHR43143">
    <property type="entry name" value="METALLOPHOSPHOESTERASE, CALCINEURIN SUPERFAMILY"/>
    <property type="match status" value="1"/>
</dbReference>
<feature type="region of interest" description="Disordered" evidence="1">
    <location>
        <begin position="249"/>
        <end position="276"/>
    </location>
</feature>
<feature type="compositionally biased region" description="Basic and acidic residues" evidence="1">
    <location>
        <begin position="249"/>
        <end position="259"/>
    </location>
</feature>
<dbReference type="EMBL" id="JAENII010000002">
    <property type="protein sequence ID" value="MBK1825810.1"/>
    <property type="molecule type" value="Genomic_DNA"/>
</dbReference>
<organism evidence="2 3">
    <name type="scientific">Haloferula rosea</name>
    <dbReference type="NCBI Taxonomy" id="490093"/>
    <lineage>
        <taxon>Bacteria</taxon>
        <taxon>Pseudomonadati</taxon>
        <taxon>Verrucomicrobiota</taxon>
        <taxon>Verrucomicrobiia</taxon>
        <taxon>Verrucomicrobiales</taxon>
        <taxon>Verrucomicrobiaceae</taxon>
        <taxon>Haloferula</taxon>
    </lineage>
</organism>
<proteinExistence type="predicted"/>
<dbReference type="SUPFAM" id="SSF56300">
    <property type="entry name" value="Metallo-dependent phosphatases"/>
    <property type="match status" value="1"/>
</dbReference>
<dbReference type="InterPro" id="IPR029052">
    <property type="entry name" value="Metallo-depent_PP-like"/>
</dbReference>
<evidence type="ECO:0000256" key="1">
    <source>
        <dbReference type="SAM" id="MobiDB-lite"/>
    </source>
</evidence>
<sequence length="385" mass="42261">MKSLESLPRELDRREFLGLCAGAVVGSGGIASGLEEVDDFPDPATGPGEGWSMVVFPDTQNYAKFAKNQANFKLMTRWVADHVGAWNLKLGLHVGDFVEQNDIAVGGGRGWGDQNSAEQWASAKRAMSVLDGVLPVVCATGNHDYGERNAEDRRTRFNNHFGLTDNPLVCDGQGGGIWRESPPNVRGARTLENAAYVVDVPGKRKLLVISLEWGPRKAVVDWARELLTRPEFSGHLGLLLVHSYMHDDNRREGQRDRPGNPHHYGTGKGGDTHDGEDLWKALVQPSKQIKLVISGHVMGRHVGYRVDTNTRGTEVHQMLFNAQGLGGGSDEKGNGGDGWLRLITFLPDGQSIQVRTFSPLRLAQGKDPWLRGPGHAFRIRLGSRE</sequence>
<dbReference type="Gene3D" id="3.60.21.10">
    <property type="match status" value="1"/>
</dbReference>
<dbReference type="InterPro" id="IPR051918">
    <property type="entry name" value="STPP_CPPED1"/>
</dbReference>
<reference evidence="2" key="1">
    <citation type="submission" date="2021-01" db="EMBL/GenBank/DDBJ databases">
        <title>Modified the classification status of verrucomicrobia.</title>
        <authorList>
            <person name="Feng X."/>
        </authorList>
    </citation>
    <scope>NUCLEOTIDE SEQUENCE</scope>
    <source>
        <strain evidence="2">KCTC 22201</strain>
    </source>
</reference>
<keyword evidence="3" id="KW-1185">Reference proteome</keyword>
<protein>
    <submittedName>
        <fullName evidence="2">Metallophosphoesterase</fullName>
    </submittedName>
</protein>